<dbReference type="Proteomes" id="UP000639606">
    <property type="component" value="Unassembled WGS sequence"/>
</dbReference>
<sequence length="126" mass="13968">MSLRMWTLREYSVATPVRLPRPRVEDASPVLLDPRRLLSAVVEAVDGRRSLGQLRAVLRGPALEEVGRLFSPGVGVRLGTVRLCWVSNGVAEIGGTVRQRSRVRGLAARVELVEGAWRCTRFQLLP</sequence>
<dbReference type="AlphaFoldDB" id="A0A918AQ59"/>
<evidence type="ECO:0000313" key="2">
    <source>
        <dbReference type="Proteomes" id="UP000639606"/>
    </source>
</evidence>
<evidence type="ECO:0000313" key="1">
    <source>
        <dbReference type="EMBL" id="GGP69848.1"/>
    </source>
</evidence>
<dbReference type="RefSeq" id="WP_189225602.1">
    <property type="nucleotide sequence ID" value="NZ_BMRG01000011.1"/>
</dbReference>
<gene>
    <name evidence="1" type="ORF">GCM10010185_48460</name>
</gene>
<comment type="caution">
    <text evidence="1">The sequence shown here is derived from an EMBL/GenBank/DDBJ whole genome shotgun (WGS) entry which is preliminary data.</text>
</comment>
<dbReference type="Pfam" id="PF20060">
    <property type="entry name" value="DUF6459"/>
    <property type="match status" value="1"/>
</dbReference>
<proteinExistence type="predicted"/>
<dbReference type="EMBL" id="BMRG01000011">
    <property type="protein sequence ID" value="GGP69848.1"/>
    <property type="molecule type" value="Genomic_DNA"/>
</dbReference>
<organism evidence="1 2">
    <name type="scientific">Saccharothrix coeruleofusca</name>
    <dbReference type="NCBI Taxonomy" id="33919"/>
    <lineage>
        <taxon>Bacteria</taxon>
        <taxon>Bacillati</taxon>
        <taxon>Actinomycetota</taxon>
        <taxon>Actinomycetes</taxon>
        <taxon>Pseudonocardiales</taxon>
        <taxon>Pseudonocardiaceae</taxon>
        <taxon>Saccharothrix</taxon>
    </lineage>
</organism>
<reference evidence="1" key="2">
    <citation type="submission" date="2020-09" db="EMBL/GenBank/DDBJ databases">
        <authorList>
            <person name="Sun Q."/>
            <person name="Ohkuma M."/>
        </authorList>
    </citation>
    <scope>NUCLEOTIDE SEQUENCE</scope>
    <source>
        <strain evidence="1">JCM 3313</strain>
    </source>
</reference>
<reference evidence="1" key="1">
    <citation type="journal article" date="2014" name="Int. J. Syst. Evol. Microbiol.">
        <title>Complete genome sequence of Corynebacterium casei LMG S-19264T (=DSM 44701T), isolated from a smear-ripened cheese.</title>
        <authorList>
            <consortium name="US DOE Joint Genome Institute (JGI-PGF)"/>
            <person name="Walter F."/>
            <person name="Albersmeier A."/>
            <person name="Kalinowski J."/>
            <person name="Ruckert C."/>
        </authorList>
    </citation>
    <scope>NUCLEOTIDE SEQUENCE</scope>
    <source>
        <strain evidence="1">JCM 3313</strain>
    </source>
</reference>
<protein>
    <submittedName>
        <fullName evidence="1">Uncharacterized protein</fullName>
    </submittedName>
</protein>
<name>A0A918AQ59_9PSEU</name>
<dbReference type="InterPro" id="IPR045596">
    <property type="entry name" value="DUF6459"/>
</dbReference>
<keyword evidence="2" id="KW-1185">Reference proteome</keyword>
<accession>A0A918AQ59</accession>